<comment type="caution">
    <text evidence="7">The sequence shown here is derived from an EMBL/GenBank/DDBJ whole genome shotgun (WGS) entry which is preliminary data.</text>
</comment>
<keyword evidence="4" id="KW-0812">Transmembrane</keyword>
<dbReference type="GO" id="GO:0008658">
    <property type="term" value="F:penicillin binding"/>
    <property type="evidence" value="ECO:0007669"/>
    <property type="project" value="InterPro"/>
</dbReference>
<feature type="region of interest" description="Disordered" evidence="3">
    <location>
        <begin position="46"/>
        <end position="78"/>
    </location>
</feature>
<feature type="compositionally biased region" description="Basic residues" evidence="3">
    <location>
        <begin position="1"/>
        <end position="14"/>
    </location>
</feature>
<dbReference type="GO" id="GO:0071555">
    <property type="term" value="P:cell wall organization"/>
    <property type="evidence" value="ECO:0007669"/>
    <property type="project" value="TreeGrafter"/>
</dbReference>
<dbReference type="Pfam" id="PF03717">
    <property type="entry name" value="PBP_dimer"/>
    <property type="match status" value="1"/>
</dbReference>
<dbReference type="Gene3D" id="3.90.1310.10">
    <property type="entry name" value="Penicillin-binding protein 2a (Domain 2)"/>
    <property type="match status" value="1"/>
</dbReference>
<dbReference type="GO" id="GO:0005886">
    <property type="term" value="C:plasma membrane"/>
    <property type="evidence" value="ECO:0007669"/>
    <property type="project" value="TreeGrafter"/>
</dbReference>
<dbReference type="PANTHER" id="PTHR30627:SF1">
    <property type="entry name" value="PEPTIDOGLYCAN D,D-TRANSPEPTIDASE FTSI"/>
    <property type="match status" value="1"/>
</dbReference>
<feature type="region of interest" description="Disordered" evidence="3">
    <location>
        <begin position="1"/>
        <end position="25"/>
    </location>
</feature>
<keyword evidence="2 4" id="KW-0472">Membrane</keyword>
<accession>A0A7V0T4C6</accession>
<dbReference type="EMBL" id="DSBX01000057">
    <property type="protein sequence ID" value="HDQ98957.1"/>
    <property type="molecule type" value="Genomic_DNA"/>
</dbReference>
<feature type="compositionally biased region" description="Low complexity" evidence="3">
    <location>
        <begin position="46"/>
        <end position="69"/>
    </location>
</feature>
<dbReference type="PANTHER" id="PTHR30627">
    <property type="entry name" value="PEPTIDOGLYCAN D,D-TRANSPEPTIDASE"/>
    <property type="match status" value="1"/>
</dbReference>
<dbReference type="InterPro" id="IPR050515">
    <property type="entry name" value="Beta-lactam/transpept"/>
</dbReference>
<keyword evidence="4" id="KW-1133">Transmembrane helix</keyword>
<dbReference type="SUPFAM" id="SSF56601">
    <property type="entry name" value="beta-lactamase/transpeptidase-like"/>
    <property type="match status" value="1"/>
</dbReference>
<dbReference type="InterPro" id="IPR036138">
    <property type="entry name" value="PBP_dimer_sf"/>
</dbReference>
<evidence type="ECO:0000256" key="3">
    <source>
        <dbReference type="SAM" id="MobiDB-lite"/>
    </source>
</evidence>
<dbReference type="Pfam" id="PF00905">
    <property type="entry name" value="Transpeptidase"/>
    <property type="match status" value="1"/>
</dbReference>
<protein>
    <submittedName>
        <fullName evidence="7">Penicillin-binding protein 2</fullName>
    </submittedName>
</protein>
<dbReference type="Gene3D" id="3.40.710.10">
    <property type="entry name" value="DD-peptidase/beta-lactamase superfamily"/>
    <property type="match status" value="1"/>
</dbReference>
<dbReference type="Gene3D" id="3.30.450.330">
    <property type="match status" value="1"/>
</dbReference>
<evidence type="ECO:0000259" key="6">
    <source>
        <dbReference type="Pfam" id="PF03717"/>
    </source>
</evidence>
<evidence type="ECO:0000313" key="7">
    <source>
        <dbReference type="EMBL" id="HDQ98957.1"/>
    </source>
</evidence>
<dbReference type="SUPFAM" id="SSF56519">
    <property type="entry name" value="Penicillin binding protein dimerisation domain"/>
    <property type="match status" value="1"/>
</dbReference>
<feature type="domain" description="Penicillin-binding protein dimerisation" evidence="6">
    <location>
        <begin position="127"/>
        <end position="293"/>
    </location>
</feature>
<name>A0A7V0T4C6_UNCW3</name>
<gene>
    <name evidence="7" type="ORF">ENN51_01530</name>
</gene>
<dbReference type="InterPro" id="IPR005311">
    <property type="entry name" value="PBP_dimer"/>
</dbReference>
<evidence type="ECO:0000256" key="1">
    <source>
        <dbReference type="ARBA" id="ARBA00004370"/>
    </source>
</evidence>
<dbReference type="Proteomes" id="UP000885672">
    <property type="component" value="Unassembled WGS sequence"/>
</dbReference>
<sequence length="674" mass="74021">MRPRWLRHRTRTSRRPWPPRVAPTEMTYQPGRRIRRRPRTTVALPGCATRRSGSAGRARSCSTPGAWARRPGRRRARPGGGRAVLVIALLVLAGGVIFARYVQMQLVQGREYERIAAGLHRDTLPLSGGRGRIYDRHGRLLTVNSSSCSLLVWPQQIRKLDDDDPLVASGDRKPRAERLAEVLARFGLADKDSLGRELARHNSMFCLRHGVDYLLADSLHAALVRNQLHDWTVIREEYRRSYPYGEAFANVIGYVQPMGRLTGRAGLEGQLDSLLAGRSGWLEVQKDRMGNPLPDPSYSRRDPTSGADVRLTLDADIQQAAYRVLERSVRAHAALRGSAVVLDARTGAVLALADYPGYDPERYAEVAMRLHRCAAVADEFEPGSSFKIVVAAAALESDCANEFVGRRYDVSAGHIQIGRYRIRDVHNNGVLDFDGLLVKSSNVGCALLSMELDAEHYYRTARALGFGYPVGLGLPGETGGSLDPPERLTTLRLANIAFGQGLTVNLVQLAAAYGCIAAGGAYHRPYLVESVLSGRDTSYRRRQDRGQAAVRRVLRPATVERLKTILARVVAEGTAHGARIEGVSVAGKTGTAQKVDPATRTYSSHRSRMTFAGFFPVEAPRYVVAVMIDEARIGRFASEVAAPAFGGIGTELVRIERARERMAAQTGMTDREGS</sequence>
<evidence type="ECO:0000256" key="4">
    <source>
        <dbReference type="SAM" id="Phobius"/>
    </source>
</evidence>
<evidence type="ECO:0000259" key="5">
    <source>
        <dbReference type="Pfam" id="PF00905"/>
    </source>
</evidence>
<comment type="subcellular location">
    <subcellularLocation>
        <location evidence="1">Membrane</location>
    </subcellularLocation>
</comment>
<dbReference type="AlphaFoldDB" id="A0A7V0T4C6"/>
<feature type="domain" description="Penicillin-binding protein transpeptidase" evidence="5">
    <location>
        <begin position="337"/>
        <end position="646"/>
    </location>
</feature>
<dbReference type="InterPro" id="IPR001460">
    <property type="entry name" value="PCN-bd_Tpept"/>
</dbReference>
<feature type="transmembrane region" description="Helical" evidence="4">
    <location>
        <begin position="83"/>
        <end position="102"/>
    </location>
</feature>
<reference evidence="7" key="1">
    <citation type="journal article" date="2020" name="mSystems">
        <title>Genome- and Community-Level Interaction Insights into Carbon Utilization and Element Cycling Functions of Hydrothermarchaeota in Hydrothermal Sediment.</title>
        <authorList>
            <person name="Zhou Z."/>
            <person name="Liu Y."/>
            <person name="Xu W."/>
            <person name="Pan J."/>
            <person name="Luo Z.H."/>
            <person name="Li M."/>
        </authorList>
    </citation>
    <scope>NUCLEOTIDE SEQUENCE [LARGE SCALE GENOMIC DNA]</scope>
    <source>
        <strain evidence="7">SpSt-1182</strain>
    </source>
</reference>
<organism evidence="7">
    <name type="scientific">candidate division WOR-3 bacterium</name>
    <dbReference type="NCBI Taxonomy" id="2052148"/>
    <lineage>
        <taxon>Bacteria</taxon>
        <taxon>Bacteria division WOR-3</taxon>
    </lineage>
</organism>
<evidence type="ECO:0000256" key="2">
    <source>
        <dbReference type="ARBA" id="ARBA00023136"/>
    </source>
</evidence>
<dbReference type="InterPro" id="IPR012338">
    <property type="entry name" value="Beta-lactam/transpept-like"/>
</dbReference>
<proteinExistence type="predicted"/>